<keyword evidence="2" id="KW-0808">Transferase</keyword>
<reference evidence="2" key="1">
    <citation type="journal article" date="2019" name="PLoS Negl. Trop. Dis.">
        <title>Revisiting the worldwide diversity of Leptospira species in the environment.</title>
        <authorList>
            <person name="Vincent A.T."/>
            <person name="Schiettekatte O."/>
            <person name="Bourhy P."/>
            <person name="Veyrier F.J."/>
            <person name="Picardeau M."/>
        </authorList>
    </citation>
    <scope>NUCLEOTIDE SEQUENCE [LARGE SCALE GENOMIC DNA]</scope>
    <source>
        <strain evidence="2">201702454</strain>
    </source>
</reference>
<evidence type="ECO:0000313" key="2">
    <source>
        <dbReference type="EMBL" id="TGL47198.1"/>
    </source>
</evidence>
<dbReference type="GO" id="GO:0016645">
    <property type="term" value="F:oxidoreductase activity, acting on the CH-NH group of donors"/>
    <property type="evidence" value="ECO:0007669"/>
    <property type="project" value="InterPro"/>
</dbReference>
<dbReference type="Pfam" id="PF05430">
    <property type="entry name" value="Methyltransf_30"/>
    <property type="match status" value="1"/>
</dbReference>
<proteinExistence type="predicted"/>
<name>A0A4R9JMV6_9LEPT</name>
<dbReference type="EMBL" id="RQGG01000050">
    <property type="protein sequence ID" value="TGL47198.1"/>
    <property type="molecule type" value="Genomic_DNA"/>
</dbReference>
<dbReference type="Gene3D" id="3.40.50.150">
    <property type="entry name" value="Vaccinia Virus protein VP39"/>
    <property type="match status" value="1"/>
</dbReference>
<protein>
    <submittedName>
        <fullName evidence="2">S-adenosyl-L-methionine-dependent methyltransferase</fullName>
    </submittedName>
</protein>
<dbReference type="InterPro" id="IPR029063">
    <property type="entry name" value="SAM-dependent_MTases_sf"/>
</dbReference>
<evidence type="ECO:0000313" key="3">
    <source>
        <dbReference type="Proteomes" id="UP000297609"/>
    </source>
</evidence>
<dbReference type="AlphaFoldDB" id="A0A4R9JMV6"/>
<sequence length="254" mass="29345">MAIQGNLNQVDDPKHQNTDITIEDGVPVSLTFGDVYFSKEGGWEESKYVFWEGNKIPEVLANGTNLPKTIGELGFGTGLNLFMTLHEWSKMENPPNFTFYSLEGFPLQTEILHSLHLYFPDKVVWTETLLTSYNSQLEKWKQNPKDQIWKTHFLHPKGKHTFDLHLYFGDVESCLDFFPKIDFWYLDGFSPSKNQTMWSETTLSKIRSHSDRGTRLATFTAAGFIRRNLEGFGFRIQKQKGFGKKREMITGVLD</sequence>
<dbReference type="InterPro" id="IPR008471">
    <property type="entry name" value="MnmC-like_methylTransf"/>
</dbReference>
<comment type="caution">
    <text evidence="2">The sequence shown here is derived from an EMBL/GenBank/DDBJ whole genome shotgun (WGS) entry which is preliminary data.</text>
</comment>
<organism evidence="2 3">
    <name type="scientific">Leptospira kemamanensis</name>
    <dbReference type="NCBI Taxonomy" id="2484942"/>
    <lineage>
        <taxon>Bacteria</taxon>
        <taxon>Pseudomonadati</taxon>
        <taxon>Spirochaetota</taxon>
        <taxon>Spirochaetia</taxon>
        <taxon>Leptospirales</taxon>
        <taxon>Leptospiraceae</taxon>
        <taxon>Leptospira</taxon>
    </lineage>
</organism>
<evidence type="ECO:0000259" key="1">
    <source>
        <dbReference type="Pfam" id="PF05430"/>
    </source>
</evidence>
<dbReference type="GO" id="GO:0004808">
    <property type="term" value="F:tRNA (5-methylaminomethyl-2-thiouridylate)(34)-methyltransferase activity"/>
    <property type="evidence" value="ECO:0007669"/>
    <property type="project" value="InterPro"/>
</dbReference>
<dbReference type="GO" id="GO:0032259">
    <property type="term" value="P:methylation"/>
    <property type="evidence" value="ECO:0007669"/>
    <property type="project" value="UniProtKB-KW"/>
</dbReference>
<gene>
    <name evidence="2" type="ORF">EHQ59_16355</name>
</gene>
<feature type="domain" description="MnmC-like methyltransferase" evidence="1">
    <location>
        <begin position="154"/>
        <end position="253"/>
    </location>
</feature>
<dbReference type="NCBIfam" id="NF033855">
    <property type="entry name" value="tRNA_MNMC2"/>
    <property type="match status" value="1"/>
</dbReference>
<keyword evidence="3" id="KW-1185">Reference proteome</keyword>
<dbReference type="PANTHER" id="PTHR39963:SF1">
    <property type="entry name" value="MNMC-LIKE METHYLTRANSFERASE DOMAIN-CONTAINING PROTEIN"/>
    <property type="match status" value="1"/>
</dbReference>
<accession>A0A4R9JMV6</accession>
<dbReference type="Proteomes" id="UP000297609">
    <property type="component" value="Unassembled WGS sequence"/>
</dbReference>
<dbReference type="OrthoDB" id="9786494at2"/>
<keyword evidence="2" id="KW-0489">Methyltransferase</keyword>
<dbReference type="PANTHER" id="PTHR39963">
    <property type="entry name" value="SLL0983 PROTEIN"/>
    <property type="match status" value="1"/>
</dbReference>
<dbReference type="InterPro" id="IPR047785">
    <property type="entry name" value="tRNA_MNMC2"/>
</dbReference>